<accession>A0A9D1I8X7</accession>
<evidence type="ECO:0000256" key="1">
    <source>
        <dbReference type="SAM" id="SignalP"/>
    </source>
</evidence>
<name>A0A9D1I8X7_9CLOT</name>
<organism evidence="2 3">
    <name type="scientific">Candidatus Egerieisoma faecipullorum</name>
    <dbReference type="NCBI Taxonomy" id="2840963"/>
    <lineage>
        <taxon>Bacteria</taxon>
        <taxon>Bacillati</taxon>
        <taxon>Bacillota</taxon>
        <taxon>Clostridia</taxon>
        <taxon>Eubacteriales</taxon>
        <taxon>Clostridiaceae</taxon>
        <taxon>Clostridiaceae incertae sedis</taxon>
        <taxon>Candidatus Egerieisoma</taxon>
    </lineage>
</organism>
<comment type="caution">
    <text evidence="2">The sequence shown here is derived from an EMBL/GenBank/DDBJ whole genome shotgun (WGS) entry which is preliminary data.</text>
</comment>
<gene>
    <name evidence="2" type="ORF">IAD50_07715</name>
</gene>
<reference evidence="2" key="2">
    <citation type="journal article" date="2021" name="PeerJ">
        <title>Extensive microbial diversity within the chicken gut microbiome revealed by metagenomics and culture.</title>
        <authorList>
            <person name="Gilroy R."/>
            <person name="Ravi A."/>
            <person name="Getino M."/>
            <person name="Pursley I."/>
            <person name="Horton D.L."/>
            <person name="Alikhan N.F."/>
            <person name="Baker D."/>
            <person name="Gharbi K."/>
            <person name="Hall N."/>
            <person name="Watson M."/>
            <person name="Adriaenssens E.M."/>
            <person name="Foster-Nyarko E."/>
            <person name="Jarju S."/>
            <person name="Secka A."/>
            <person name="Antonio M."/>
            <person name="Oren A."/>
            <person name="Chaudhuri R.R."/>
            <person name="La Ragione R."/>
            <person name="Hildebrand F."/>
            <person name="Pallen M.J."/>
        </authorList>
    </citation>
    <scope>NUCLEOTIDE SEQUENCE</scope>
    <source>
        <strain evidence="2">CHK195-4489</strain>
    </source>
</reference>
<dbReference type="PROSITE" id="PS51257">
    <property type="entry name" value="PROKAR_LIPOPROTEIN"/>
    <property type="match status" value="1"/>
</dbReference>
<dbReference type="EMBL" id="DVMM01000166">
    <property type="protein sequence ID" value="HIU30164.1"/>
    <property type="molecule type" value="Genomic_DNA"/>
</dbReference>
<protein>
    <submittedName>
        <fullName evidence="2">Uncharacterized protein</fullName>
    </submittedName>
</protein>
<feature type="chain" id="PRO_5039108524" evidence="1">
    <location>
        <begin position="31"/>
        <end position="561"/>
    </location>
</feature>
<reference evidence="2" key="1">
    <citation type="submission" date="2020-10" db="EMBL/GenBank/DDBJ databases">
        <authorList>
            <person name="Gilroy R."/>
        </authorList>
    </citation>
    <scope>NUCLEOTIDE SEQUENCE</scope>
    <source>
        <strain evidence="2">CHK195-4489</strain>
    </source>
</reference>
<dbReference type="Proteomes" id="UP000824089">
    <property type="component" value="Unassembled WGS sequence"/>
</dbReference>
<feature type="signal peptide" evidence="1">
    <location>
        <begin position="1"/>
        <end position="30"/>
    </location>
</feature>
<evidence type="ECO:0000313" key="3">
    <source>
        <dbReference type="Proteomes" id="UP000824089"/>
    </source>
</evidence>
<keyword evidence="1" id="KW-0732">Signal</keyword>
<evidence type="ECO:0000313" key="2">
    <source>
        <dbReference type="EMBL" id="HIU30164.1"/>
    </source>
</evidence>
<dbReference type="AlphaFoldDB" id="A0A9D1I8X7"/>
<proteinExistence type="predicted"/>
<sequence>MRKRTVKALSTVVLVCLLSAGCLGMLTVTASPVSGTVTYAEKADVPNDVYWPYFDAWNADKEYQTFAIRFSAKSSFTGVYLMPYVEGTPTVGAALYAWDTDYATSVAGTARAEVSFVPELANPNERNDIAYHFDSAQAAGEYVAVFTVQGTQAFIPTKAKRDTSMAECYVAGNLIDVDFYGGLIFEDASADTFNPLGIVTWADKANQIDGSNANADLFWPYFDTWNAGNQQSWPDFAIHFSAGAPFTGLYLASYAEGSPEISVKLYAWSKDYETTVKGSAQVAATIQPEIQYNGDRNDLSFPLSDGLPAGEYLAVFTVKSASPLIPTKTKAASAYVECYMDANPIDVDFFGGLIFAGNADDLYLPVEKETVPFFETSKAAENETAIAIGDEYGIQFATAAPFNKLSMVCPTWTKTDTSMSWSLYQWAGSYEDSVAQPAIAAVEHLNIADGATLTLNLEQDAAAGEYLLVIKKISEGADSPGIYGFTGTSEYTRSYVNGEIYYDASPCLYVHCAPAENYYGKISVSNGTTEIPSTGDGSISLAILAAAVCLTSAAAVRRKRA</sequence>